<gene>
    <name evidence="1" type="ORF">B9Q03_04295</name>
</gene>
<organism evidence="1 2">
    <name type="scientific">Candidatus Marsarchaeota G2 archaeon OSP_D</name>
    <dbReference type="NCBI Taxonomy" id="1978157"/>
    <lineage>
        <taxon>Archaea</taxon>
        <taxon>Candidatus Marsarchaeota</taxon>
        <taxon>Candidatus Marsarchaeota group 2</taxon>
    </lineage>
</organism>
<dbReference type="AlphaFoldDB" id="A0A2R6AYF9"/>
<sequence>MRALIIAKLELEKGKRDTAQAYIKRCVPLFEKIGAKRYALEAQSLLSRTETANTSAIIDS</sequence>
<evidence type="ECO:0000313" key="1">
    <source>
        <dbReference type="EMBL" id="PSN91404.1"/>
    </source>
</evidence>
<name>A0A2R6AYF9_9ARCH</name>
<comment type="caution">
    <text evidence="1">The sequence shown here is derived from an EMBL/GenBank/DDBJ whole genome shotgun (WGS) entry which is preliminary data.</text>
</comment>
<protein>
    <submittedName>
        <fullName evidence="1">Uncharacterized protein</fullName>
    </submittedName>
</protein>
<evidence type="ECO:0000313" key="2">
    <source>
        <dbReference type="Proteomes" id="UP000240322"/>
    </source>
</evidence>
<proteinExistence type="predicted"/>
<accession>A0A2R6AYF9</accession>
<dbReference type="Proteomes" id="UP000240322">
    <property type="component" value="Unassembled WGS sequence"/>
</dbReference>
<reference evidence="1 2" key="1">
    <citation type="submission" date="2017-04" db="EMBL/GenBank/DDBJ databases">
        <title>Novel microbial lineages endemic to geothermal iron-oxide mats fill important gaps in the evolutionary history of Archaea.</title>
        <authorList>
            <person name="Jay Z.J."/>
            <person name="Beam J.P."/>
            <person name="Dlakic M."/>
            <person name="Rusch D.B."/>
            <person name="Kozubal M.A."/>
            <person name="Inskeep W.P."/>
        </authorList>
    </citation>
    <scope>NUCLEOTIDE SEQUENCE [LARGE SCALE GENOMIC DNA]</scope>
    <source>
        <strain evidence="1">OSP_D</strain>
    </source>
</reference>
<dbReference type="EMBL" id="NEXE01000026">
    <property type="protein sequence ID" value="PSN91404.1"/>
    <property type="molecule type" value="Genomic_DNA"/>
</dbReference>